<reference evidence="3" key="1">
    <citation type="submission" date="2025-08" db="UniProtKB">
        <authorList>
            <consortium name="RefSeq"/>
        </authorList>
    </citation>
    <scope>IDENTIFICATION</scope>
    <source>
        <tissue evidence="3">Gonads</tissue>
    </source>
</reference>
<dbReference type="KEGG" id="soy:115879378"/>
<dbReference type="OrthoDB" id="6766811at2759"/>
<proteinExistence type="predicted"/>
<evidence type="ECO:0000313" key="2">
    <source>
        <dbReference type="Proteomes" id="UP000504635"/>
    </source>
</evidence>
<dbReference type="Proteomes" id="UP000504635">
    <property type="component" value="Unplaced"/>
</dbReference>
<sequence>MQSQKKNSGSYLTKHQSMVSQNVKQSNNRKLSVASQTESLPDFNELSLFKFEPTSMKENKEIYSKTLLFMNAFHDNMNKALEKNMVADEVVLDAEFKIPEVPDYFKIFELLVTQNRDQVIKKRQVNKVTSIPSSWEVEAKLEDTAGDGVSAGNEKKKSDVQLLYVNSVGDGPTDDTLKQTNENENLDKSEIKEVIDDYQMTANSRTTLTPMRLVKSEKDVLSKSNNYTCNTLYEPLRITNTVQRSPNQFYEESISLNAEDLTHNNVQSIDHIEDDEIKINTNLNLMEYTYNKLGTKHKKVNSMPKTIFNYVNKKMLNQVSQSPQKVNEMFKRISGRNIRISSEDYRLKRHIYHQDLMSHDSFCENCKENCTKEIIQEAGDYRAIANRDEDWNIEMGSSSDSGNLNDEEFENLNTNGYVLWTRQDNESQVKRPLTEIDVAIKPAKFHPLELTEKDRSLIDKDMLKAIGLFTENGDIRPTVIGILEEKQRSVSQKPSKNVKFRTERKLDVQVRFNNKNLSANRNEADDSSSNPSTEELGIEGSIRSSVVTVSSSVSESDLTDMLPKVNYYE</sequence>
<name>A0A6J2XL45_SITOR</name>
<dbReference type="InParanoid" id="A0A6J2XL45"/>
<feature type="compositionally biased region" description="Polar residues" evidence="1">
    <location>
        <begin position="516"/>
        <end position="533"/>
    </location>
</feature>
<dbReference type="GeneID" id="115879378"/>
<dbReference type="AlphaFoldDB" id="A0A6J2XL45"/>
<gene>
    <name evidence="3" type="primary">LOC115879378</name>
</gene>
<protein>
    <submittedName>
        <fullName evidence="3">Uncharacterized protein LOC115879378</fullName>
    </submittedName>
</protein>
<feature type="region of interest" description="Disordered" evidence="1">
    <location>
        <begin position="516"/>
        <end position="539"/>
    </location>
</feature>
<accession>A0A6J2XL45</accession>
<organism evidence="2 3">
    <name type="scientific">Sitophilus oryzae</name>
    <name type="common">Rice weevil</name>
    <name type="synonym">Curculio oryzae</name>
    <dbReference type="NCBI Taxonomy" id="7048"/>
    <lineage>
        <taxon>Eukaryota</taxon>
        <taxon>Metazoa</taxon>
        <taxon>Ecdysozoa</taxon>
        <taxon>Arthropoda</taxon>
        <taxon>Hexapoda</taxon>
        <taxon>Insecta</taxon>
        <taxon>Pterygota</taxon>
        <taxon>Neoptera</taxon>
        <taxon>Endopterygota</taxon>
        <taxon>Coleoptera</taxon>
        <taxon>Polyphaga</taxon>
        <taxon>Cucujiformia</taxon>
        <taxon>Curculionidae</taxon>
        <taxon>Dryophthorinae</taxon>
        <taxon>Sitophilus</taxon>
    </lineage>
</organism>
<keyword evidence="2" id="KW-1185">Reference proteome</keyword>
<dbReference type="RefSeq" id="XP_030752027.1">
    <property type="nucleotide sequence ID" value="XM_030896167.1"/>
</dbReference>
<evidence type="ECO:0000313" key="3">
    <source>
        <dbReference type="RefSeq" id="XP_030752027.1"/>
    </source>
</evidence>
<evidence type="ECO:0000256" key="1">
    <source>
        <dbReference type="SAM" id="MobiDB-lite"/>
    </source>
</evidence>
<feature type="region of interest" description="Disordered" evidence="1">
    <location>
        <begin position="1"/>
        <end position="36"/>
    </location>
</feature>